<dbReference type="AlphaFoldDB" id="A0AAV0JU40"/>
<protein>
    <recommendedName>
        <fullName evidence="12">Protein RETICULATA-RELATED 4, chloroplastic</fullName>
    </recommendedName>
</protein>
<keyword evidence="5" id="KW-0812">Transmembrane</keyword>
<keyword evidence="8" id="KW-0472">Membrane</keyword>
<evidence type="ECO:0000313" key="11">
    <source>
        <dbReference type="Proteomes" id="UP001154282"/>
    </source>
</evidence>
<dbReference type="PANTHER" id="PTHR31620:SF14">
    <property type="entry name" value="PROTEIN RETICULATA-RELATED 4, CHLOROPLASTIC"/>
    <property type="match status" value="1"/>
</dbReference>
<evidence type="ECO:0000256" key="6">
    <source>
        <dbReference type="ARBA" id="ARBA00022946"/>
    </source>
</evidence>
<keyword evidence="4" id="KW-0934">Plastid</keyword>
<evidence type="ECO:0000256" key="8">
    <source>
        <dbReference type="ARBA" id="ARBA00023136"/>
    </source>
</evidence>
<evidence type="ECO:0000313" key="10">
    <source>
        <dbReference type="EMBL" id="CAI0412530.1"/>
    </source>
</evidence>
<keyword evidence="3" id="KW-0150">Chloroplast</keyword>
<dbReference type="EMBL" id="CAMGYJ010000005">
    <property type="protein sequence ID" value="CAI0412530.1"/>
    <property type="molecule type" value="Genomic_DNA"/>
</dbReference>
<evidence type="ECO:0000256" key="4">
    <source>
        <dbReference type="ARBA" id="ARBA00022640"/>
    </source>
</evidence>
<evidence type="ECO:0000256" key="7">
    <source>
        <dbReference type="ARBA" id="ARBA00022989"/>
    </source>
</evidence>
<evidence type="ECO:0000256" key="5">
    <source>
        <dbReference type="ARBA" id="ARBA00022692"/>
    </source>
</evidence>
<keyword evidence="11" id="KW-1185">Reference proteome</keyword>
<dbReference type="InterPro" id="IPR021825">
    <property type="entry name" value="RETICULATA-related"/>
</dbReference>
<keyword evidence="7" id="KW-1133">Transmembrane helix</keyword>
<reference evidence="10" key="1">
    <citation type="submission" date="2022-08" db="EMBL/GenBank/DDBJ databases">
        <authorList>
            <person name="Gutierrez-Valencia J."/>
        </authorList>
    </citation>
    <scope>NUCLEOTIDE SEQUENCE</scope>
</reference>
<feature type="region of interest" description="Disordered" evidence="9">
    <location>
        <begin position="17"/>
        <end position="39"/>
    </location>
</feature>
<evidence type="ECO:0000256" key="2">
    <source>
        <dbReference type="ARBA" id="ARBA00010793"/>
    </source>
</evidence>
<dbReference type="Pfam" id="PF11891">
    <property type="entry name" value="RETICULATA-like"/>
    <property type="match status" value="1"/>
</dbReference>
<dbReference type="Proteomes" id="UP001154282">
    <property type="component" value="Unassembled WGS sequence"/>
</dbReference>
<evidence type="ECO:0000256" key="9">
    <source>
        <dbReference type="SAM" id="MobiDB-lite"/>
    </source>
</evidence>
<organism evidence="10 11">
    <name type="scientific">Linum tenue</name>
    <dbReference type="NCBI Taxonomy" id="586396"/>
    <lineage>
        <taxon>Eukaryota</taxon>
        <taxon>Viridiplantae</taxon>
        <taxon>Streptophyta</taxon>
        <taxon>Embryophyta</taxon>
        <taxon>Tracheophyta</taxon>
        <taxon>Spermatophyta</taxon>
        <taxon>Magnoliopsida</taxon>
        <taxon>eudicotyledons</taxon>
        <taxon>Gunneridae</taxon>
        <taxon>Pentapetalae</taxon>
        <taxon>rosids</taxon>
        <taxon>fabids</taxon>
        <taxon>Malpighiales</taxon>
        <taxon>Linaceae</taxon>
        <taxon>Linum</taxon>
    </lineage>
</organism>
<comment type="similarity">
    <text evidence="2">Belongs to the RETICULATA family.</text>
</comment>
<feature type="region of interest" description="Disordered" evidence="9">
    <location>
        <begin position="68"/>
        <end position="103"/>
    </location>
</feature>
<comment type="caution">
    <text evidence="10">The sequence shown here is derived from an EMBL/GenBank/DDBJ whole genome shotgun (WGS) entry which is preliminary data.</text>
</comment>
<feature type="compositionally biased region" description="Polar residues" evidence="9">
    <location>
        <begin position="25"/>
        <end position="38"/>
    </location>
</feature>
<sequence>MAMAACFLAAGSLSSSAAKPRTHLPSFQSPSPFQTLRLSSSSSPVSFRHLTNRQGLLPLSLPSASLGGGDGGINRFPPSGGGGGGGDDDGGEVFPSDGDNAGDKNRVEAMMVLAEAGRLLESLPKDLAAAIQDGRIPGAVVSRFLELEKSGMMRWLLQFGAFKERLLADDLFLAKIGIECGVGIFTKTAAEYEKRRENFFKELEIVFADVVMAICADFMLVFLPAPTVSLRPALAGTAGPVARFFYGCPDNAFQTALAGTSYSFVQRLGSVVRNGTKLFAVGTASSLIGTVVTNALINAKKAVDSTGEVENVPILSTSVGYGVYMAISSNLRYQILAGVIEQRILEPLLHQHKLMLSAICFAVRTGNTYLGSLLWVDYARMIGIQKAQEEHNELA</sequence>
<comment type="subcellular location">
    <subcellularLocation>
        <location evidence="1">Plastid</location>
        <location evidence="1">Chloroplast membrane</location>
        <topology evidence="1">Multi-pass membrane protein</topology>
    </subcellularLocation>
</comment>
<name>A0AAV0JU40_9ROSI</name>
<evidence type="ECO:0000256" key="3">
    <source>
        <dbReference type="ARBA" id="ARBA00022528"/>
    </source>
</evidence>
<gene>
    <name evidence="10" type="ORF">LITE_LOCUS15585</name>
</gene>
<evidence type="ECO:0008006" key="12">
    <source>
        <dbReference type="Google" id="ProtNLM"/>
    </source>
</evidence>
<evidence type="ECO:0000256" key="1">
    <source>
        <dbReference type="ARBA" id="ARBA00004508"/>
    </source>
</evidence>
<dbReference type="GO" id="GO:0031969">
    <property type="term" value="C:chloroplast membrane"/>
    <property type="evidence" value="ECO:0007669"/>
    <property type="project" value="UniProtKB-SubCell"/>
</dbReference>
<proteinExistence type="inferred from homology"/>
<dbReference type="PANTHER" id="PTHR31620">
    <property type="entry name" value="PROTEIN RETICULATA-RELATED 2, CHLOROPLASTIC-RELATED"/>
    <property type="match status" value="1"/>
</dbReference>
<accession>A0AAV0JU40</accession>
<keyword evidence="6" id="KW-0809">Transit peptide</keyword>